<evidence type="ECO:0000256" key="1">
    <source>
        <dbReference type="SAM" id="MobiDB-lite"/>
    </source>
</evidence>
<dbReference type="EMBL" id="GL732630">
    <property type="protein sequence ID" value="EFX69786.1"/>
    <property type="molecule type" value="Genomic_DNA"/>
</dbReference>
<organism evidence="2 3">
    <name type="scientific">Daphnia pulex</name>
    <name type="common">Water flea</name>
    <dbReference type="NCBI Taxonomy" id="6669"/>
    <lineage>
        <taxon>Eukaryota</taxon>
        <taxon>Metazoa</taxon>
        <taxon>Ecdysozoa</taxon>
        <taxon>Arthropoda</taxon>
        <taxon>Crustacea</taxon>
        <taxon>Branchiopoda</taxon>
        <taxon>Diplostraca</taxon>
        <taxon>Cladocera</taxon>
        <taxon>Anomopoda</taxon>
        <taxon>Daphniidae</taxon>
        <taxon>Daphnia</taxon>
    </lineage>
</organism>
<evidence type="ECO:0000313" key="3">
    <source>
        <dbReference type="Proteomes" id="UP000000305"/>
    </source>
</evidence>
<feature type="region of interest" description="Disordered" evidence="1">
    <location>
        <begin position="1"/>
        <end position="27"/>
    </location>
</feature>
<reference evidence="2 3" key="1">
    <citation type="journal article" date="2011" name="Science">
        <title>The ecoresponsive genome of Daphnia pulex.</title>
        <authorList>
            <person name="Colbourne J.K."/>
            <person name="Pfrender M.E."/>
            <person name="Gilbert D."/>
            <person name="Thomas W.K."/>
            <person name="Tucker A."/>
            <person name="Oakley T.H."/>
            <person name="Tokishita S."/>
            <person name="Aerts A."/>
            <person name="Arnold G.J."/>
            <person name="Basu M.K."/>
            <person name="Bauer D.J."/>
            <person name="Caceres C.E."/>
            <person name="Carmel L."/>
            <person name="Casola C."/>
            <person name="Choi J.H."/>
            <person name="Detter J.C."/>
            <person name="Dong Q."/>
            <person name="Dusheyko S."/>
            <person name="Eads B.D."/>
            <person name="Frohlich T."/>
            <person name="Geiler-Samerotte K.A."/>
            <person name="Gerlach D."/>
            <person name="Hatcher P."/>
            <person name="Jogdeo S."/>
            <person name="Krijgsveld J."/>
            <person name="Kriventseva E.V."/>
            <person name="Kultz D."/>
            <person name="Laforsch C."/>
            <person name="Lindquist E."/>
            <person name="Lopez J."/>
            <person name="Manak J.R."/>
            <person name="Muller J."/>
            <person name="Pangilinan J."/>
            <person name="Patwardhan R.P."/>
            <person name="Pitluck S."/>
            <person name="Pritham E.J."/>
            <person name="Rechtsteiner A."/>
            <person name="Rho M."/>
            <person name="Rogozin I.B."/>
            <person name="Sakarya O."/>
            <person name="Salamov A."/>
            <person name="Schaack S."/>
            <person name="Shapiro H."/>
            <person name="Shiga Y."/>
            <person name="Skalitzky C."/>
            <person name="Smith Z."/>
            <person name="Souvorov A."/>
            <person name="Sung W."/>
            <person name="Tang Z."/>
            <person name="Tsuchiya D."/>
            <person name="Tu H."/>
            <person name="Vos H."/>
            <person name="Wang M."/>
            <person name="Wolf Y.I."/>
            <person name="Yamagata H."/>
            <person name="Yamada T."/>
            <person name="Ye Y."/>
            <person name="Shaw J.R."/>
            <person name="Andrews J."/>
            <person name="Crease T.J."/>
            <person name="Tang H."/>
            <person name="Lucas S.M."/>
            <person name="Robertson H.M."/>
            <person name="Bork P."/>
            <person name="Koonin E.V."/>
            <person name="Zdobnov E.M."/>
            <person name="Grigoriev I.V."/>
            <person name="Lynch M."/>
            <person name="Boore J.L."/>
        </authorList>
    </citation>
    <scope>NUCLEOTIDE SEQUENCE [LARGE SCALE GENOMIC DNA]</scope>
</reference>
<dbReference type="OrthoDB" id="2018427at2759"/>
<name>E9HEN5_DAPPU</name>
<dbReference type="PhylomeDB" id="E9HEN5"/>
<dbReference type="KEGG" id="dpx:DAPPUDRAFT_258025"/>
<keyword evidence="3" id="KW-1185">Reference proteome</keyword>
<sequence length="167" mass="19119">MAKMAAPREKSSQNKGDKMAAPTQLRRETSQLSLCLKLSQPTKIGQVETYTKQRRSPLEGSLHSVEIELKWIRFQLGEEAEARLDSQLQLSKANQDFVSFEKSTSRLQSELDVLIIDLEKANSTAREMQKHSKQLELINIEFKSKLDKIELTVLYDASQRDIIRLLS</sequence>
<dbReference type="STRING" id="6669.E9HEN5"/>
<dbReference type="Proteomes" id="UP000000305">
    <property type="component" value="Unassembled WGS sequence"/>
</dbReference>
<dbReference type="eggNOG" id="KOG0161">
    <property type="taxonomic scope" value="Eukaryota"/>
</dbReference>
<dbReference type="InParanoid" id="E9HEN5"/>
<dbReference type="HOGENOM" id="CLU_1596179_0_0_1"/>
<feature type="compositionally biased region" description="Basic and acidic residues" evidence="1">
    <location>
        <begin position="1"/>
        <end position="18"/>
    </location>
</feature>
<protein>
    <submittedName>
        <fullName evidence="2">Uncharacterized protein</fullName>
    </submittedName>
</protein>
<dbReference type="AlphaFoldDB" id="E9HEN5"/>
<gene>
    <name evidence="2" type="ORF">DAPPUDRAFT_258025</name>
</gene>
<proteinExistence type="predicted"/>
<evidence type="ECO:0000313" key="2">
    <source>
        <dbReference type="EMBL" id="EFX69786.1"/>
    </source>
</evidence>
<accession>E9HEN5</accession>